<dbReference type="OrthoDB" id="6401882at2"/>
<protein>
    <submittedName>
        <fullName evidence="1">Hpt domain-containing protein</fullName>
    </submittedName>
</protein>
<dbReference type="GO" id="GO:0000160">
    <property type="term" value="P:phosphorelay signal transduction system"/>
    <property type="evidence" value="ECO:0007669"/>
    <property type="project" value="InterPro"/>
</dbReference>
<accession>A0A4Y3IST8</accession>
<proteinExistence type="predicted"/>
<comment type="caution">
    <text evidence="1">The sequence shown here is derived from an EMBL/GenBank/DDBJ whole genome shotgun (WGS) entry which is preliminary data.</text>
</comment>
<sequence length="108" mass="11917">MINVNQLSEVFDGDSDVVGMILSLYLDENTNISGKFIELHQQNNLDELFKLAHTLSGTLSNICEEETSSLLKTVELDASGGTLSNKAVIEQISVNLTKIELQIKEYLS</sequence>
<dbReference type="Gene3D" id="1.20.120.160">
    <property type="entry name" value="HPT domain"/>
    <property type="match status" value="1"/>
</dbReference>
<gene>
    <name evidence="1" type="ORF">VCO01S_31370</name>
</gene>
<name>A0A4Y3IST8_9VIBR</name>
<dbReference type="InterPro" id="IPR036641">
    <property type="entry name" value="HPT_dom_sf"/>
</dbReference>
<dbReference type="SUPFAM" id="SSF47226">
    <property type="entry name" value="Histidine-containing phosphotransfer domain, HPT domain"/>
    <property type="match status" value="1"/>
</dbReference>
<organism evidence="1 2">
    <name type="scientific">Vibrio comitans NBRC 102076</name>
    <dbReference type="NCBI Taxonomy" id="1219078"/>
    <lineage>
        <taxon>Bacteria</taxon>
        <taxon>Pseudomonadati</taxon>
        <taxon>Pseudomonadota</taxon>
        <taxon>Gammaproteobacteria</taxon>
        <taxon>Vibrionales</taxon>
        <taxon>Vibrionaceae</taxon>
        <taxon>Vibrio</taxon>
    </lineage>
</organism>
<dbReference type="RefSeq" id="WP_141272322.1">
    <property type="nucleotide sequence ID" value="NZ_BJLH01000015.1"/>
</dbReference>
<dbReference type="AlphaFoldDB" id="A0A4Y3IST8"/>
<dbReference type="Proteomes" id="UP000318242">
    <property type="component" value="Unassembled WGS sequence"/>
</dbReference>
<evidence type="ECO:0000313" key="2">
    <source>
        <dbReference type="Proteomes" id="UP000318242"/>
    </source>
</evidence>
<keyword evidence="2" id="KW-1185">Reference proteome</keyword>
<dbReference type="EMBL" id="BJLH01000015">
    <property type="protein sequence ID" value="GEA61944.1"/>
    <property type="molecule type" value="Genomic_DNA"/>
</dbReference>
<reference evidence="1 2" key="1">
    <citation type="submission" date="2019-06" db="EMBL/GenBank/DDBJ databases">
        <title>Whole genome shotgun sequence of Vibrio comitans NBRC 102076.</title>
        <authorList>
            <person name="Hosoyama A."/>
            <person name="Uohara A."/>
            <person name="Ohji S."/>
            <person name="Ichikawa N."/>
        </authorList>
    </citation>
    <scope>NUCLEOTIDE SEQUENCE [LARGE SCALE GENOMIC DNA]</scope>
    <source>
        <strain evidence="1 2">NBRC 102076</strain>
    </source>
</reference>
<evidence type="ECO:0000313" key="1">
    <source>
        <dbReference type="EMBL" id="GEA61944.1"/>
    </source>
</evidence>